<evidence type="ECO:0000256" key="2">
    <source>
        <dbReference type="SAM" id="Phobius"/>
    </source>
</evidence>
<evidence type="ECO:0000313" key="4">
    <source>
        <dbReference type="EMBL" id="RAR85622.1"/>
    </source>
</evidence>
<dbReference type="GO" id="GO:0032506">
    <property type="term" value="P:cytokinetic process"/>
    <property type="evidence" value="ECO:0007669"/>
    <property type="project" value="TreeGrafter"/>
</dbReference>
<gene>
    <name evidence="4" type="ORF">AX018_100476</name>
</gene>
<dbReference type="GO" id="GO:0042834">
    <property type="term" value="F:peptidoglycan binding"/>
    <property type="evidence" value="ECO:0007669"/>
    <property type="project" value="InterPro"/>
</dbReference>
<feature type="compositionally biased region" description="Low complexity" evidence="1">
    <location>
        <begin position="143"/>
        <end position="156"/>
    </location>
</feature>
<dbReference type="Proteomes" id="UP000248856">
    <property type="component" value="Unassembled WGS sequence"/>
</dbReference>
<dbReference type="AlphaFoldDB" id="A0A328ZLS3"/>
<protein>
    <submittedName>
        <fullName evidence="4">DedD protein</fullName>
    </submittedName>
</protein>
<organism evidence="4 5">
    <name type="scientific">Paracidovorax anthurii</name>
    <dbReference type="NCBI Taxonomy" id="78229"/>
    <lineage>
        <taxon>Bacteria</taxon>
        <taxon>Pseudomonadati</taxon>
        <taxon>Pseudomonadota</taxon>
        <taxon>Betaproteobacteria</taxon>
        <taxon>Burkholderiales</taxon>
        <taxon>Comamonadaceae</taxon>
        <taxon>Paracidovorax</taxon>
    </lineage>
</organism>
<dbReference type="PANTHER" id="PTHR38687">
    <property type="entry name" value="CELL DIVISION PROTEIN DEDD-RELATED"/>
    <property type="match status" value="1"/>
</dbReference>
<feature type="compositionally biased region" description="Basic and acidic residues" evidence="1">
    <location>
        <begin position="157"/>
        <end position="169"/>
    </location>
</feature>
<feature type="transmembrane region" description="Helical" evidence="2">
    <location>
        <begin position="44"/>
        <end position="62"/>
    </location>
</feature>
<dbReference type="GO" id="GO:0032153">
    <property type="term" value="C:cell division site"/>
    <property type="evidence" value="ECO:0007669"/>
    <property type="project" value="TreeGrafter"/>
</dbReference>
<proteinExistence type="predicted"/>
<dbReference type="SUPFAM" id="SSF110997">
    <property type="entry name" value="Sporulation related repeat"/>
    <property type="match status" value="1"/>
</dbReference>
<keyword evidence="5" id="KW-1185">Reference proteome</keyword>
<feature type="region of interest" description="Disordered" evidence="1">
    <location>
        <begin position="1"/>
        <end position="34"/>
    </location>
</feature>
<accession>A0A328ZLS3</accession>
<feature type="compositionally biased region" description="Basic and acidic residues" evidence="1">
    <location>
        <begin position="186"/>
        <end position="201"/>
    </location>
</feature>
<evidence type="ECO:0000313" key="5">
    <source>
        <dbReference type="Proteomes" id="UP000248856"/>
    </source>
</evidence>
<evidence type="ECO:0000256" key="1">
    <source>
        <dbReference type="SAM" id="MobiDB-lite"/>
    </source>
</evidence>
<comment type="caution">
    <text evidence="4">The sequence shown here is derived from an EMBL/GenBank/DDBJ whole genome shotgun (WGS) entry which is preliminary data.</text>
</comment>
<keyword evidence="2" id="KW-0812">Transmembrane</keyword>
<keyword evidence="2" id="KW-0472">Membrane</keyword>
<feature type="region of interest" description="Disordered" evidence="1">
    <location>
        <begin position="95"/>
        <end position="212"/>
    </location>
</feature>
<name>A0A328ZLS3_9BURK</name>
<feature type="domain" description="SPOR" evidence="3">
    <location>
        <begin position="211"/>
        <end position="289"/>
    </location>
</feature>
<feature type="compositionally biased region" description="Basic and acidic residues" evidence="1">
    <location>
        <begin position="10"/>
        <end position="19"/>
    </location>
</feature>
<dbReference type="OrthoDB" id="9181370at2"/>
<feature type="compositionally biased region" description="Low complexity" evidence="1">
    <location>
        <begin position="95"/>
        <end position="115"/>
    </location>
</feature>
<dbReference type="PANTHER" id="PTHR38687:SF1">
    <property type="entry name" value="CELL DIVISION PROTEIN DEDD"/>
    <property type="match status" value="1"/>
</dbReference>
<dbReference type="InterPro" id="IPR036680">
    <property type="entry name" value="SPOR-like_sf"/>
</dbReference>
<reference evidence="4 5" key="1">
    <citation type="submission" date="2018-06" db="EMBL/GenBank/DDBJ databases">
        <title>Genomic Encyclopedia of Archaeal and Bacterial Type Strains, Phase II (KMG-II): from individual species to whole genera.</title>
        <authorList>
            <person name="Goeker M."/>
        </authorList>
    </citation>
    <scope>NUCLEOTIDE SEQUENCE [LARGE SCALE GENOMIC DNA]</scope>
    <source>
        <strain evidence="4 5">CFPB 3232</strain>
    </source>
</reference>
<feature type="compositionally biased region" description="Low complexity" evidence="1">
    <location>
        <begin position="173"/>
        <end position="185"/>
    </location>
</feature>
<dbReference type="RefSeq" id="WP_111875941.1">
    <property type="nucleotide sequence ID" value="NZ_CBCSGC010000007.1"/>
</dbReference>
<dbReference type="Pfam" id="PF05036">
    <property type="entry name" value="SPOR"/>
    <property type="match status" value="1"/>
</dbReference>
<dbReference type="InterPro" id="IPR007730">
    <property type="entry name" value="SPOR-like_dom"/>
</dbReference>
<sequence length="289" mass="30374">MAFFKFRWPGRKEQPEKPAKRSRSSSGAQAESIEVMRRRARHRLIGAAVLVLVGIVGFPMLFDTQPRPIPVDIPIDIPDRNKVAPLVVPESAPATPSAAASAAPSGSGSPSAGLSDGEEVVPPSRSAAVATPHKPEVHADSRPAAPKVAEPKPAAKPAHESRPEPKPEPKPAPAAESRPQTQPAAPRDDAARARALLEGRDGSAAPAAAAKSEDLRLIVQVGAFADADKAREVRQSLERSGLKTYTQVVDTKDGKRTRVRVGPFSTKAEADKAAARIKGLGLSASVLTL</sequence>
<dbReference type="GO" id="GO:0030428">
    <property type="term" value="C:cell septum"/>
    <property type="evidence" value="ECO:0007669"/>
    <property type="project" value="TreeGrafter"/>
</dbReference>
<evidence type="ECO:0000259" key="3">
    <source>
        <dbReference type="PROSITE" id="PS51724"/>
    </source>
</evidence>
<keyword evidence="2" id="KW-1133">Transmembrane helix</keyword>
<dbReference type="InterPro" id="IPR052521">
    <property type="entry name" value="Cell_div_SPOR-domain"/>
</dbReference>
<dbReference type="PROSITE" id="PS51724">
    <property type="entry name" value="SPOR"/>
    <property type="match status" value="1"/>
</dbReference>
<dbReference type="Gene3D" id="3.30.70.1070">
    <property type="entry name" value="Sporulation related repeat"/>
    <property type="match status" value="1"/>
</dbReference>
<dbReference type="EMBL" id="QLTA01000004">
    <property type="protein sequence ID" value="RAR85622.1"/>
    <property type="molecule type" value="Genomic_DNA"/>
</dbReference>